<evidence type="ECO:0000256" key="12">
    <source>
        <dbReference type="RuleBase" id="RU003784"/>
    </source>
</evidence>
<comment type="caution">
    <text evidence="10">Lacks conserved residue(s) required for the propagation of feature annotation.</text>
</comment>
<feature type="site" description="Interaction with substrate tRNA" evidence="10">
    <location>
        <position position="124"/>
    </location>
</feature>
<dbReference type="InterPro" id="IPR027417">
    <property type="entry name" value="P-loop_NTPase"/>
</dbReference>
<evidence type="ECO:0000256" key="13">
    <source>
        <dbReference type="RuleBase" id="RU003785"/>
    </source>
</evidence>
<name>A0A1F4VKQ5_UNCKA</name>
<sequence>MNKVYVVLGPTCSGKTSVALDLCRSMDGEIVSADSRQIYKYMDIGTGKFPFGEHNVNIKIWGYDLVVPGKYFSVVDYVNFAVKKVKEILKDGRKVFIVGGTGFYIDVLTGRQQIFKYEPNFVLREQLENKSVEELLSYLKSINSNKTLNIDTKNKVRLIRAIEKELTKKSNDTSLVSLLNNVNFKFIGLQSDRGFLYNKVDGWVNWIWENGLIEEVKGLINNGYKETHQMKGLIYKDAVDFLDGKTFVQEAIQRTKFDLHGYVRRQQTWFKKNDQIKWFDIKDKKLSENVQNFVLLS</sequence>
<keyword evidence="7 10" id="KW-0067">ATP-binding</keyword>
<dbReference type="InterPro" id="IPR039657">
    <property type="entry name" value="Dimethylallyltransferase"/>
</dbReference>
<dbReference type="PANTHER" id="PTHR11088:SF60">
    <property type="entry name" value="TRNA DIMETHYLALLYLTRANSFERASE"/>
    <property type="match status" value="1"/>
</dbReference>
<dbReference type="GO" id="GO:0006400">
    <property type="term" value="P:tRNA modification"/>
    <property type="evidence" value="ECO:0007669"/>
    <property type="project" value="TreeGrafter"/>
</dbReference>
<dbReference type="Proteomes" id="UP000177763">
    <property type="component" value="Unassembled WGS sequence"/>
</dbReference>
<accession>A0A1F4VKQ5</accession>
<organism evidence="14 15">
    <name type="scientific">candidate division WWE3 bacterium RIFCSPLOWO2_12_FULL_36_10</name>
    <dbReference type="NCBI Taxonomy" id="1802630"/>
    <lineage>
        <taxon>Bacteria</taxon>
        <taxon>Katanobacteria</taxon>
    </lineage>
</organism>
<keyword evidence="8 10" id="KW-0460">Magnesium</keyword>
<evidence type="ECO:0000256" key="5">
    <source>
        <dbReference type="ARBA" id="ARBA00022694"/>
    </source>
</evidence>
<dbReference type="GO" id="GO:0005524">
    <property type="term" value="F:ATP binding"/>
    <property type="evidence" value="ECO:0007669"/>
    <property type="project" value="UniProtKB-UniRule"/>
</dbReference>
<evidence type="ECO:0000256" key="6">
    <source>
        <dbReference type="ARBA" id="ARBA00022741"/>
    </source>
</evidence>
<gene>
    <name evidence="10" type="primary">miaA</name>
    <name evidence="14" type="ORF">A3H26_03475</name>
</gene>
<comment type="similarity">
    <text evidence="3 10 13">Belongs to the IPP transferase family.</text>
</comment>
<dbReference type="STRING" id="1802630.A3H26_03475"/>
<dbReference type="HAMAP" id="MF_00185">
    <property type="entry name" value="IPP_trans"/>
    <property type="match status" value="1"/>
</dbReference>
<dbReference type="NCBIfam" id="TIGR00174">
    <property type="entry name" value="miaA"/>
    <property type="match status" value="1"/>
</dbReference>
<evidence type="ECO:0000256" key="2">
    <source>
        <dbReference type="ARBA" id="ARBA00003213"/>
    </source>
</evidence>
<feature type="binding site" evidence="10">
    <location>
        <begin position="9"/>
        <end position="16"/>
    </location>
    <ligand>
        <name>ATP</name>
        <dbReference type="ChEBI" id="CHEBI:30616"/>
    </ligand>
</feature>
<dbReference type="SUPFAM" id="SSF52540">
    <property type="entry name" value="P-loop containing nucleoside triphosphate hydrolases"/>
    <property type="match status" value="1"/>
</dbReference>
<proteinExistence type="inferred from homology"/>
<feature type="region of interest" description="Interaction with substrate tRNA" evidence="10">
    <location>
        <begin position="34"/>
        <end position="37"/>
    </location>
</feature>
<evidence type="ECO:0000256" key="1">
    <source>
        <dbReference type="ARBA" id="ARBA00001946"/>
    </source>
</evidence>
<comment type="cofactor">
    <cofactor evidence="1 10">
        <name>Mg(2+)</name>
        <dbReference type="ChEBI" id="CHEBI:18420"/>
    </cofactor>
</comment>
<evidence type="ECO:0000256" key="9">
    <source>
        <dbReference type="ARBA" id="ARBA00049563"/>
    </source>
</evidence>
<feature type="site" description="Interaction with substrate tRNA" evidence="10">
    <location>
        <position position="101"/>
    </location>
</feature>
<evidence type="ECO:0000256" key="4">
    <source>
        <dbReference type="ARBA" id="ARBA00022679"/>
    </source>
</evidence>
<keyword evidence="5 10" id="KW-0819">tRNA processing</keyword>
<protein>
    <recommendedName>
        <fullName evidence="10">tRNA dimethylallyltransferase</fullName>
        <ecNumber evidence="10">2.5.1.75</ecNumber>
    </recommendedName>
    <alternativeName>
        <fullName evidence="10">Dimethylallyl diphosphate:tRNA dimethylallyltransferase</fullName>
        <shortName evidence="10">DMAPP:tRNA dimethylallyltransferase</shortName>
        <shortName evidence="10">DMATase</shortName>
    </alternativeName>
    <alternativeName>
        <fullName evidence="10">Isopentenyl-diphosphate:tRNA isopentenyltransferase</fullName>
        <shortName evidence="10">IPP transferase</shortName>
        <shortName evidence="10">IPPT</shortName>
        <shortName evidence="10">IPTase</shortName>
    </alternativeName>
</protein>
<comment type="catalytic activity">
    <reaction evidence="9 10 11">
        <text>adenosine(37) in tRNA + dimethylallyl diphosphate = N(6)-dimethylallyladenosine(37) in tRNA + diphosphate</text>
        <dbReference type="Rhea" id="RHEA:26482"/>
        <dbReference type="Rhea" id="RHEA-COMP:10162"/>
        <dbReference type="Rhea" id="RHEA-COMP:10375"/>
        <dbReference type="ChEBI" id="CHEBI:33019"/>
        <dbReference type="ChEBI" id="CHEBI:57623"/>
        <dbReference type="ChEBI" id="CHEBI:74411"/>
        <dbReference type="ChEBI" id="CHEBI:74415"/>
        <dbReference type="EC" id="2.5.1.75"/>
    </reaction>
</comment>
<comment type="function">
    <text evidence="2 10 12">Catalyzes the transfer of a dimethylallyl group onto the adenine at position 37 in tRNAs that read codons beginning with uridine, leading to the formation of N6-(dimethylallyl)adenosine (i(6)A).</text>
</comment>
<dbReference type="EMBL" id="MEVN01000003">
    <property type="protein sequence ID" value="OGC57867.1"/>
    <property type="molecule type" value="Genomic_DNA"/>
</dbReference>
<evidence type="ECO:0000256" key="8">
    <source>
        <dbReference type="ARBA" id="ARBA00022842"/>
    </source>
</evidence>
<keyword evidence="4 10" id="KW-0808">Transferase</keyword>
<comment type="subunit">
    <text evidence="10">Monomer.</text>
</comment>
<evidence type="ECO:0000256" key="7">
    <source>
        <dbReference type="ARBA" id="ARBA00022840"/>
    </source>
</evidence>
<reference evidence="14 15" key="1">
    <citation type="journal article" date="2016" name="Nat. Commun.">
        <title>Thousands of microbial genomes shed light on interconnected biogeochemical processes in an aquifer system.</title>
        <authorList>
            <person name="Anantharaman K."/>
            <person name="Brown C.T."/>
            <person name="Hug L.A."/>
            <person name="Sharon I."/>
            <person name="Castelle C.J."/>
            <person name="Probst A.J."/>
            <person name="Thomas B.C."/>
            <person name="Singh A."/>
            <person name="Wilkins M.J."/>
            <person name="Karaoz U."/>
            <person name="Brodie E.L."/>
            <person name="Williams K.H."/>
            <person name="Hubbard S.S."/>
            <person name="Banfield J.F."/>
        </authorList>
    </citation>
    <scope>NUCLEOTIDE SEQUENCE [LARGE SCALE GENOMIC DNA]</scope>
</reference>
<evidence type="ECO:0000313" key="15">
    <source>
        <dbReference type="Proteomes" id="UP000177763"/>
    </source>
</evidence>
<evidence type="ECO:0000313" key="14">
    <source>
        <dbReference type="EMBL" id="OGC57867.1"/>
    </source>
</evidence>
<evidence type="ECO:0000256" key="11">
    <source>
        <dbReference type="RuleBase" id="RU003783"/>
    </source>
</evidence>
<dbReference type="Gene3D" id="3.40.50.300">
    <property type="entry name" value="P-loop containing nucleotide triphosphate hydrolases"/>
    <property type="match status" value="1"/>
</dbReference>
<evidence type="ECO:0000256" key="3">
    <source>
        <dbReference type="ARBA" id="ARBA00005842"/>
    </source>
</evidence>
<dbReference type="PANTHER" id="PTHR11088">
    <property type="entry name" value="TRNA DIMETHYLALLYLTRANSFERASE"/>
    <property type="match status" value="1"/>
</dbReference>
<dbReference type="GO" id="GO:0052381">
    <property type="term" value="F:tRNA dimethylallyltransferase activity"/>
    <property type="evidence" value="ECO:0007669"/>
    <property type="project" value="UniProtKB-UniRule"/>
</dbReference>
<comment type="caution">
    <text evidence="14">The sequence shown here is derived from an EMBL/GenBank/DDBJ whole genome shotgun (WGS) entry which is preliminary data.</text>
</comment>
<dbReference type="EC" id="2.5.1.75" evidence="10"/>
<dbReference type="AlphaFoldDB" id="A0A1F4VKQ5"/>
<keyword evidence="6 10" id="KW-0547">Nucleotide-binding</keyword>
<evidence type="ECO:0000256" key="10">
    <source>
        <dbReference type="HAMAP-Rule" id="MF_00185"/>
    </source>
</evidence>
<feature type="binding site" evidence="10">
    <location>
        <begin position="11"/>
        <end position="16"/>
    </location>
    <ligand>
        <name>substrate</name>
    </ligand>
</feature>
<dbReference type="InterPro" id="IPR018022">
    <property type="entry name" value="IPT"/>
</dbReference>
<dbReference type="Pfam" id="PF01715">
    <property type="entry name" value="IPPT"/>
    <property type="match status" value="1"/>
</dbReference>
<dbReference type="Gene3D" id="1.10.287.890">
    <property type="entry name" value="Crystal structure of tRNA isopentenylpyrophosphate transferase (bh2366) domain"/>
    <property type="match status" value="1"/>
</dbReference>